<dbReference type="EMBL" id="HBFR01005329">
    <property type="protein sequence ID" value="CAD8876566.1"/>
    <property type="molecule type" value="Transcribed_RNA"/>
</dbReference>
<dbReference type="InterPro" id="IPR050493">
    <property type="entry name" value="FAD-dep_Monooxygenase_BioMet"/>
</dbReference>
<dbReference type="GO" id="GO:0004497">
    <property type="term" value="F:monooxygenase activity"/>
    <property type="evidence" value="ECO:0007669"/>
    <property type="project" value="UniProtKB-KW"/>
</dbReference>
<organism evidence="5">
    <name type="scientific">Corethron hystrix</name>
    <dbReference type="NCBI Taxonomy" id="216773"/>
    <lineage>
        <taxon>Eukaryota</taxon>
        <taxon>Sar</taxon>
        <taxon>Stramenopiles</taxon>
        <taxon>Ochrophyta</taxon>
        <taxon>Bacillariophyta</taxon>
        <taxon>Coscinodiscophyceae</taxon>
        <taxon>Corethrophycidae</taxon>
        <taxon>Corethrales</taxon>
        <taxon>Corethraceae</taxon>
        <taxon>Corethron</taxon>
    </lineage>
</organism>
<feature type="domain" description="FAD-binding" evidence="4">
    <location>
        <begin position="371"/>
        <end position="438"/>
    </location>
</feature>
<feature type="domain" description="FAD-binding" evidence="4">
    <location>
        <begin position="75"/>
        <end position="253"/>
    </location>
</feature>
<evidence type="ECO:0000313" key="5">
    <source>
        <dbReference type="EMBL" id="CAD8876566.1"/>
    </source>
</evidence>
<evidence type="ECO:0000256" key="1">
    <source>
        <dbReference type="ARBA" id="ARBA00023002"/>
    </source>
</evidence>
<dbReference type="Pfam" id="PF01494">
    <property type="entry name" value="FAD_binding_3"/>
    <property type="match status" value="2"/>
</dbReference>
<keyword evidence="1" id="KW-0560">Oxidoreductase</keyword>
<gene>
    <name evidence="5" type="ORF">CHYS00102_LOCUS3744</name>
</gene>
<feature type="chain" id="PRO_5030926209" description="FAD-binding domain-containing protein" evidence="3">
    <location>
        <begin position="23"/>
        <end position="510"/>
    </location>
</feature>
<dbReference type="InterPro" id="IPR002938">
    <property type="entry name" value="FAD-bd"/>
</dbReference>
<name>A0A7S1B6F4_9STRA</name>
<evidence type="ECO:0000256" key="2">
    <source>
        <dbReference type="ARBA" id="ARBA00023033"/>
    </source>
</evidence>
<evidence type="ECO:0000256" key="3">
    <source>
        <dbReference type="SAM" id="SignalP"/>
    </source>
</evidence>
<dbReference type="InterPro" id="IPR036188">
    <property type="entry name" value="FAD/NAD-bd_sf"/>
</dbReference>
<feature type="signal peptide" evidence="3">
    <location>
        <begin position="1"/>
        <end position="22"/>
    </location>
</feature>
<dbReference type="NCBIfam" id="NF005720">
    <property type="entry name" value="PRK07538.1"/>
    <property type="match status" value="1"/>
</dbReference>
<dbReference type="SUPFAM" id="SSF54373">
    <property type="entry name" value="FAD-linked reductases, C-terminal domain"/>
    <property type="match status" value="1"/>
</dbReference>
<keyword evidence="3" id="KW-0732">Signal</keyword>
<dbReference type="PRINTS" id="PR00420">
    <property type="entry name" value="RNGMNOXGNASE"/>
</dbReference>
<proteinExistence type="predicted"/>
<sequence>MRFHLVPSLLLVLYFLSLFSSAFILPSFPPRICSSLSARLGPTQYHLDGSNSKNALPLKNGEESPPPMSISKAIKIAIVGGGIGGMVFALSLVDAGFHNIDIYESTSLAELGVGINIQPHGVRELIELGLGDELERTGILTKEILYFHKNGQFIYGEARGLGAGYNWPQYSIHRGKLLGLLHRAVQSRLGGNRIHTDHKVINCGSSDEDGGAWAELLVRNDTSSSKKLITIKADLIVGCDGVHSKIRKSLTNEGSPAWMGITMLRGLTRMKPFLGGRTMTIIGPVENEMVIYPICKEAELDGESLVNWVALMKTTPKQNIALTKEKWNIEVENLEEAMAPFLDFKYDFMNVPDLIRNAESVYQYPMIDRQPLDSWVYDNVALLGDAAHPMIPIGANGGTQTIIDGRVLALELALQPTLSAALKVYDEKRRETVNRIVKANREESETSFLELIHEKAPEGFEKLDDVITMEELDNISNKYKEVAGFQPKELNKRVSYSVQLKAGEEERKKK</sequence>
<protein>
    <recommendedName>
        <fullName evidence="4">FAD-binding domain-containing protein</fullName>
    </recommendedName>
</protein>
<dbReference type="PANTHER" id="PTHR13789">
    <property type="entry name" value="MONOOXYGENASE"/>
    <property type="match status" value="1"/>
</dbReference>
<dbReference type="PANTHER" id="PTHR13789:SF268">
    <property type="entry name" value="5-METHYLPHENAZINE-1-CARBOXYLATE 1-MONOOXYGENASE"/>
    <property type="match status" value="1"/>
</dbReference>
<dbReference type="AlphaFoldDB" id="A0A7S1B6F4"/>
<reference evidence="5" key="1">
    <citation type="submission" date="2021-01" db="EMBL/GenBank/DDBJ databases">
        <authorList>
            <person name="Corre E."/>
            <person name="Pelletier E."/>
            <person name="Niang G."/>
            <person name="Scheremetjew M."/>
            <person name="Finn R."/>
            <person name="Kale V."/>
            <person name="Holt S."/>
            <person name="Cochrane G."/>
            <person name="Meng A."/>
            <person name="Brown T."/>
            <person name="Cohen L."/>
        </authorList>
    </citation>
    <scope>NUCLEOTIDE SEQUENCE</scope>
    <source>
        <strain evidence="5">308</strain>
    </source>
</reference>
<accession>A0A7S1B6F4</accession>
<dbReference type="GO" id="GO:0071949">
    <property type="term" value="F:FAD binding"/>
    <property type="evidence" value="ECO:0007669"/>
    <property type="project" value="InterPro"/>
</dbReference>
<dbReference type="Gene3D" id="3.30.9.30">
    <property type="match status" value="1"/>
</dbReference>
<evidence type="ECO:0000259" key="4">
    <source>
        <dbReference type="Pfam" id="PF01494"/>
    </source>
</evidence>
<keyword evidence="2" id="KW-0503">Monooxygenase</keyword>
<dbReference type="Gene3D" id="3.50.50.60">
    <property type="entry name" value="FAD/NAD(P)-binding domain"/>
    <property type="match status" value="1"/>
</dbReference>
<dbReference type="SUPFAM" id="SSF51905">
    <property type="entry name" value="FAD/NAD(P)-binding domain"/>
    <property type="match status" value="1"/>
</dbReference>